<feature type="compositionally biased region" description="Basic and acidic residues" evidence="1">
    <location>
        <begin position="183"/>
        <end position="199"/>
    </location>
</feature>
<feature type="compositionally biased region" description="Low complexity" evidence="1">
    <location>
        <begin position="259"/>
        <end position="268"/>
    </location>
</feature>
<organism evidence="2">
    <name type="scientific">uncultured Gemmatimonadaceae bacterium</name>
    <dbReference type="NCBI Taxonomy" id="246130"/>
    <lineage>
        <taxon>Bacteria</taxon>
        <taxon>Pseudomonadati</taxon>
        <taxon>Gemmatimonadota</taxon>
        <taxon>Gemmatimonadia</taxon>
        <taxon>Gemmatimonadales</taxon>
        <taxon>Gemmatimonadaceae</taxon>
        <taxon>environmental samples</taxon>
    </lineage>
</organism>
<dbReference type="AlphaFoldDB" id="A0A6J4L0B7"/>
<feature type="compositionally biased region" description="Low complexity" evidence="1">
    <location>
        <begin position="225"/>
        <end position="234"/>
    </location>
</feature>
<reference evidence="2" key="1">
    <citation type="submission" date="2020-02" db="EMBL/GenBank/DDBJ databases">
        <authorList>
            <person name="Meier V. D."/>
        </authorList>
    </citation>
    <scope>NUCLEOTIDE SEQUENCE</scope>
    <source>
        <strain evidence="2">AVDCRST_MAG40</strain>
    </source>
</reference>
<name>A0A6J4L0B7_9BACT</name>
<evidence type="ECO:0000313" key="2">
    <source>
        <dbReference type="EMBL" id="CAA9315932.1"/>
    </source>
</evidence>
<feature type="compositionally biased region" description="Basic residues" evidence="1">
    <location>
        <begin position="295"/>
        <end position="314"/>
    </location>
</feature>
<accession>A0A6J4L0B7</accession>
<feature type="non-terminal residue" evidence="2">
    <location>
        <position position="1"/>
    </location>
</feature>
<feature type="non-terminal residue" evidence="2">
    <location>
        <position position="328"/>
    </location>
</feature>
<feature type="compositionally biased region" description="Basic residues" evidence="1">
    <location>
        <begin position="42"/>
        <end position="56"/>
    </location>
</feature>
<evidence type="ECO:0000256" key="1">
    <source>
        <dbReference type="SAM" id="MobiDB-lite"/>
    </source>
</evidence>
<proteinExistence type="predicted"/>
<feature type="region of interest" description="Disordered" evidence="1">
    <location>
        <begin position="1"/>
        <end position="328"/>
    </location>
</feature>
<feature type="compositionally biased region" description="Basic and acidic residues" evidence="1">
    <location>
        <begin position="272"/>
        <end position="290"/>
    </location>
</feature>
<sequence length="328" mass="35429">AAAHARQDGAPGVGARARVHGDERLLLGARRRGVDRDDPPRPRPRGHLPRHRGHVRPVHERAARRARGARPARLGGARHQVRQRAVGGRGLLGDRGVARVRAPGVRRLARAARREPHRPLLPAPRRRRRAHRGDGRGDGRAGAGRQGAPPGDERGRGRHAPPGGRRAPDRGAADGVLALEPRGGGRDPARLPRARDRLRPLQPARARLPHRADQARGRPGRRRLPPQLAALPGRELPAEPRPRGSHRAAGAAEGVHPVAARPGLAARPGGRRRPDPGDQARALSRGERRGAGRPPHPRRPPPHRRDRPAGRRRRDALPGGGDAHGKPL</sequence>
<dbReference type="EMBL" id="CADCTX010000376">
    <property type="protein sequence ID" value="CAA9315932.1"/>
    <property type="molecule type" value="Genomic_DNA"/>
</dbReference>
<feature type="compositionally biased region" description="Basic and acidic residues" evidence="1">
    <location>
        <begin position="32"/>
        <end position="41"/>
    </location>
</feature>
<protein>
    <submittedName>
        <fullName evidence="2">Oxidoreductase, aldo/keto reductase family</fullName>
    </submittedName>
</protein>
<gene>
    <name evidence="2" type="ORF">AVDCRST_MAG40-1232</name>
</gene>